<dbReference type="RefSeq" id="WP_012955864.1">
    <property type="nucleotide sequence ID" value="NC_013790.1"/>
</dbReference>
<sequence length="493" mass="57843">MNRFWNDLILPLFYEFKPEVIVEIGCFKGENTKNILEYCYYTNSKLKVIDPNPDSSFDPISLKNKYGDKFEFLKELSLNGLNLIEDYDAVLIDGDHNWYTVYNELKLIEKRFDQNNFPLIIFHDVSWPYARRDLYYNPELIPEEFRHPYKNLAMFPDKNELGDIGLNPTFNNAVFENTPKNGVLTAIEDFLDETNLNLSFFCLNAFYGFGVLFPSQSCDEKTILQIFYDSDVIGLLEKTYLKLRFTQEHIIKNKNIEINNLKDMNNSLNKKNIDLTGINSNLEKELDKLNNTKTEIEKELDKLNNTNIDLKEKLIISTNNQKELEKLLDNLKDDKTYLENELKDLNNTKTEIEKELNKVTNDKTNLKIELNNINNTNIELEKIVDDLCNEKSSLKNKINDLEYANQRTLKTIENLNGDIYSKTYENDSLKEDNLLLTKTNKDFLEDIKNLNNLNYDLEQKILNLEEEKNSILSSKTWKFGAPFRKISNIFNKN</sequence>
<dbReference type="Proteomes" id="UP000008680">
    <property type="component" value="Chromosome"/>
</dbReference>
<protein>
    <submittedName>
        <fullName evidence="2">Uncharacterized protein</fullName>
    </submittedName>
</protein>
<keyword evidence="3" id="KW-1185">Reference proteome</keyword>
<feature type="coiled-coil region" evidence="1">
    <location>
        <begin position="251"/>
        <end position="404"/>
    </location>
</feature>
<dbReference type="GeneID" id="32160075"/>
<dbReference type="SUPFAM" id="SSF53335">
    <property type="entry name" value="S-adenosyl-L-methionine-dependent methyltransferases"/>
    <property type="match status" value="1"/>
</dbReference>
<dbReference type="STRING" id="634498.mru_1063"/>
<dbReference type="HOGENOM" id="CLU_552782_0_0_2"/>
<feature type="coiled-coil region" evidence="1">
    <location>
        <begin position="440"/>
        <end position="470"/>
    </location>
</feature>
<organism evidence="2 3">
    <name type="scientific">Methanobrevibacter ruminantium (strain ATCC 35063 / DSM 1093 / JCM 13430 / OCM 146 / M1)</name>
    <name type="common">Methanobacterium ruminantium</name>
    <dbReference type="NCBI Taxonomy" id="634498"/>
    <lineage>
        <taxon>Archaea</taxon>
        <taxon>Methanobacteriati</taxon>
        <taxon>Methanobacteriota</taxon>
        <taxon>Methanomada group</taxon>
        <taxon>Methanobacteria</taxon>
        <taxon>Methanobacteriales</taxon>
        <taxon>Methanobacteriaceae</taxon>
        <taxon>Methanobrevibacter</taxon>
    </lineage>
</organism>
<gene>
    <name evidence="2" type="ordered locus">mru_1063</name>
</gene>
<evidence type="ECO:0000313" key="3">
    <source>
        <dbReference type="Proteomes" id="UP000008680"/>
    </source>
</evidence>
<dbReference type="AlphaFoldDB" id="D3E303"/>
<dbReference type="SUPFAM" id="SSF90257">
    <property type="entry name" value="Myosin rod fragments"/>
    <property type="match status" value="1"/>
</dbReference>
<dbReference type="InterPro" id="IPR029063">
    <property type="entry name" value="SAM-dependent_MTases_sf"/>
</dbReference>
<dbReference type="KEGG" id="mru:mru_1063"/>
<keyword evidence="1" id="KW-0175">Coiled coil</keyword>
<dbReference type="eggNOG" id="arCOG00379">
    <property type="taxonomic scope" value="Archaea"/>
</dbReference>
<dbReference type="EMBL" id="CP001719">
    <property type="protein sequence ID" value="ADC46914.1"/>
    <property type="molecule type" value="Genomic_DNA"/>
</dbReference>
<dbReference type="PATRIC" id="fig|634498.28.peg.1063"/>
<proteinExistence type="predicted"/>
<dbReference type="eggNOG" id="arCOG03850">
    <property type="taxonomic scope" value="Archaea"/>
</dbReference>
<reference evidence="2 3" key="1">
    <citation type="journal article" date="2010" name="PLoS ONE">
        <title>The genome sequence of the rumen methanogen Methanobrevibacter ruminantium reveals new possibilities for controlling ruminant methane emissions.</title>
        <authorList>
            <person name="Leahy S.C."/>
            <person name="Kelly W.J."/>
            <person name="Altermann E."/>
            <person name="Ronimus R.S."/>
            <person name="Yeoman C.J."/>
            <person name="Pacheco D.M."/>
            <person name="Li D."/>
            <person name="Kong Z."/>
            <person name="McTavish S."/>
            <person name="Sang C."/>
            <person name="Lambie S.C."/>
            <person name="Janssen P.H."/>
            <person name="Dey D."/>
            <person name="Attwood G.T."/>
        </authorList>
    </citation>
    <scope>NUCLEOTIDE SEQUENCE [LARGE SCALE GENOMIC DNA]</scope>
    <source>
        <strain evidence="3">ATCC 35063 / DSM 1093 / JCM 13430 / OCM 146 / M1</strain>
    </source>
</reference>
<evidence type="ECO:0000256" key="1">
    <source>
        <dbReference type="SAM" id="Coils"/>
    </source>
</evidence>
<dbReference type="OrthoDB" id="82624at2157"/>
<dbReference type="Gene3D" id="3.40.50.150">
    <property type="entry name" value="Vaccinia Virus protein VP39"/>
    <property type="match status" value="1"/>
</dbReference>
<name>D3E303_METRM</name>
<accession>D3E303</accession>
<evidence type="ECO:0000313" key="2">
    <source>
        <dbReference type="EMBL" id="ADC46914.1"/>
    </source>
</evidence>